<dbReference type="HOGENOM" id="CLU_063016_0_0_6"/>
<dbReference type="KEGG" id="cps:CPS_0508"/>
<dbReference type="NCBIfam" id="TIGR01486">
    <property type="entry name" value="HAD-SF-IIB-MPGP"/>
    <property type="match status" value="1"/>
</dbReference>
<dbReference type="STRING" id="167879.CPS_0508"/>
<dbReference type="Proteomes" id="UP000000547">
    <property type="component" value="Chromosome"/>
</dbReference>
<keyword evidence="3" id="KW-0460">Magnesium</keyword>
<dbReference type="Gene3D" id="3.30.980.20">
    <property type="entry name" value="Putative mannosyl-3-phosphoglycerate phosphatase, domain 2"/>
    <property type="match status" value="1"/>
</dbReference>
<dbReference type="InterPro" id="IPR023214">
    <property type="entry name" value="HAD_sf"/>
</dbReference>
<evidence type="ECO:0000256" key="2">
    <source>
        <dbReference type="ARBA" id="ARBA00022801"/>
    </source>
</evidence>
<keyword evidence="2 4" id="KW-0378">Hydrolase</keyword>
<evidence type="ECO:0000313" key="4">
    <source>
        <dbReference type="EMBL" id="AAZ26190.1"/>
    </source>
</evidence>
<dbReference type="NCBIfam" id="NF001218">
    <property type="entry name" value="PRK00192.1-5"/>
    <property type="match status" value="1"/>
</dbReference>
<dbReference type="SUPFAM" id="SSF56784">
    <property type="entry name" value="HAD-like"/>
    <property type="match status" value="1"/>
</dbReference>
<keyword evidence="1" id="KW-0479">Metal-binding</keyword>
<dbReference type="InterPro" id="IPR036412">
    <property type="entry name" value="HAD-like_sf"/>
</dbReference>
<evidence type="ECO:0000256" key="3">
    <source>
        <dbReference type="ARBA" id="ARBA00022842"/>
    </source>
</evidence>
<dbReference type="SFLD" id="SFLDG01142">
    <property type="entry name" value="C2.B.2:_Mannosyl-3-phosphoglyc"/>
    <property type="match status" value="1"/>
</dbReference>
<organism evidence="4 5">
    <name type="scientific">Colwellia psychrerythraea (strain 34H / ATCC BAA-681)</name>
    <name type="common">Vibrio psychroerythus</name>
    <dbReference type="NCBI Taxonomy" id="167879"/>
    <lineage>
        <taxon>Bacteria</taxon>
        <taxon>Pseudomonadati</taxon>
        <taxon>Pseudomonadota</taxon>
        <taxon>Gammaproteobacteria</taxon>
        <taxon>Alteromonadales</taxon>
        <taxon>Colwelliaceae</taxon>
        <taxon>Colwellia</taxon>
    </lineage>
</organism>
<dbReference type="GO" id="GO:0050531">
    <property type="term" value="F:mannosyl-3-phosphoglycerate phosphatase activity"/>
    <property type="evidence" value="ECO:0007669"/>
    <property type="project" value="InterPro"/>
</dbReference>
<dbReference type="Gene3D" id="3.40.50.1000">
    <property type="entry name" value="HAD superfamily/HAD-like"/>
    <property type="match status" value="1"/>
</dbReference>
<dbReference type="Pfam" id="PF08282">
    <property type="entry name" value="Hydrolase_3"/>
    <property type="match status" value="2"/>
</dbReference>
<dbReference type="NCBIfam" id="TIGR01484">
    <property type="entry name" value="HAD-SF-IIB"/>
    <property type="match status" value="1"/>
</dbReference>
<proteinExistence type="predicted"/>
<accession>Q489J8</accession>
<dbReference type="RefSeq" id="WP_011041369.1">
    <property type="nucleotide sequence ID" value="NC_003910.7"/>
</dbReference>
<dbReference type="GO" id="GO:0000287">
    <property type="term" value="F:magnesium ion binding"/>
    <property type="evidence" value="ECO:0007669"/>
    <property type="project" value="UniProtKB-ARBA"/>
</dbReference>
<evidence type="ECO:0000256" key="1">
    <source>
        <dbReference type="ARBA" id="ARBA00022723"/>
    </source>
</evidence>
<dbReference type="GO" id="GO:0051479">
    <property type="term" value="P:mannosylglycerate biosynthetic process"/>
    <property type="evidence" value="ECO:0007669"/>
    <property type="project" value="InterPro"/>
</dbReference>
<dbReference type="PANTHER" id="PTHR10000:SF8">
    <property type="entry name" value="HAD SUPERFAMILY HYDROLASE-LIKE, TYPE 3"/>
    <property type="match status" value="1"/>
</dbReference>
<dbReference type="EMBL" id="CP000083">
    <property type="protein sequence ID" value="AAZ26190.1"/>
    <property type="molecule type" value="Genomic_DNA"/>
</dbReference>
<sequence>MRKLKTLIFSDLDGTLLDHFTYQSTAADKTLQQLESAEIPVILNTSKTLAELEIIHHDLNLKTPFIIENGAAIYIPINTFKTQPAGTVVIDHYWVKPFSLPRQYWINLLAKHTDEFSQYYQGFSALSASELCNITGLNLAETERAKQRQFAEPLHWLGDEPTKKVFIDRLINLGVNVVQGGRFIHVGDFCDKGQALIWLTERYREHFDNVSIFTIALGDGENDITMLEAADIAVQVRSPVHDFPTLYRQYKTTQTQLYGPEGWAEAIQKLLANQLLSPSINSGVNHG</sequence>
<dbReference type="PANTHER" id="PTHR10000">
    <property type="entry name" value="PHOSPHOSERINE PHOSPHATASE"/>
    <property type="match status" value="1"/>
</dbReference>
<dbReference type="GO" id="GO:0005829">
    <property type="term" value="C:cytosol"/>
    <property type="evidence" value="ECO:0007669"/>
    <property type="project" value="TreeGrafter"/>
</dbReference>
<dbReference type="AlphaFoldDB" id="Q489J8"/>
<protein>
    <submittedName>
        <fullName evidence="4">HAD-superfamily hydrolase, subfamily IIB</fullName>
    </submittedName>
</protein>
<dbReference type="InterPro" id="IPR006381">
    <property type="entry name" value="HAD-SF-IIB-MPGP"/>
</dbReference>
<dbReference type="InterPro" id="IPR006379">
    <property type="entry name" value="HAD-SF_hydro_IIB"/>
</dbReference>
<reference evidence="4" key="1">
    <citation type="journal article" date="2005" name="Proc. Natl. Acad. Sci. U.S.A.">
        <title>The psychrophilic lifestyle as revealed by the genome sequence of Colwellia psychrerythraea 34H through genomic and proteomic analyses.</title>
        <authorList>
            <person name="Methe B.A."/>
            <person name="Nelson K.E."/>
            <person name="Deming J.W."/>
            <person name="Momen B."/>
            <person name="Melamud E."/>
            <person name="Zhang X."/>
            <person name="Moult J."/>
            <person name="Madupu R."/>
            <person name="Nelson W.C."/>
            <person name="Dodson R.J."/>
            <person name="Brinkac L.M."/>
            <person name="Daugherty S.C."/>
            <person name="Durkin A.S."/>
            <person name="DeBoy R.T."/>
            <person name="Kolonay J.F."/>
            <person name="Sullivan S.A."/>
            <person name="Zhou L."/>
            <person name="Davidsen T.M."/>
            <person name="Wu M."/>
            <person name="Huston A.L."/>
            <person name="Lewis M."/>
            <person name="Weaver B."/>
            <person name="Weidman J.F."/>
            <person name="Khouri H."/>
            <person name="Utterback T.R."/>
            <person name="Feldblyum T.V."/>
            <person name="Fraser C.M."/>
        </authorList>
    </citation>
    <scope>NUCLEOTIDE SEQUENCE [LARGE SCALE GENOMIC DNA]</scope>
    <source>
        <strain evidence="4">34H</strain>
    </source>
</reference>
<dbReference type="SFLD" id="SFLDG01140">
    <property type="entry name" value="C2.B:_Phosphomannomutase_and_P"/>
    <property type="match status" value="1"/>
</dbReference>
<dbReference type="SFLD" id="SFLDS00003">
    <property type="entry name" value="Haloacid_Dehalogenase"/>
    <property type="match status" value="1"/>
</dbReference>
<gene>
    <name evidence="4" type="ordered locus">CPS_0508</name>
</gene>
<evidence type="ECO:0000313" key="5">
    <source>
        <dbReference type="Proteomes" id="UP000000547"/>
    </source>
</evidence>
<name>Q489J8_COLP3</name>